<sequence>MKKMIRIDDYMSLRLIMWSFPSLEVISRREAYEHLASKWEYVHLRSLEDHEIELINGLIDEFGPLVPQYRTFQTYSADRPYTSGRPIERVSRPRTPRTAHVADYPQLHKSALRHGVSDQEMTCNEAFLWYTEHWYDIDLDSMGDHEKHFLNELIFEFGPILPSVDPEDEDVVGEPIISV</sequence>
<accession>A0A2N7TU74</accession>
<reference evidence="1 2" key="1">
    <citation type="submission" date="2018-01" db="EMBL/GenBank/DDBJ databases">
        <title>Halomonas endophytica sp. nov., isolated from storage liquid in the stems of Populus euphratica.</title>
        <authorList>
            <person name="Chen C."/>
        </authorList>
    </citation>
    <scope>NUCLEOTIDE SEQUENCE [LARGE SCALE GENOMIC DNA]</scope>
    <source>
        <strain evidence="1 2">DSM 26881</strain>
    </source>
</reference>
<dbReference type="RefSeq" id="WP_102626155.1">
    <property type="nucleotide sequence ID" value="NZ_PDOH01000028.1"/>
</dbReference>
<dbReference type="AlphaFoldDB" id="A0A2N7TU74"/>
<comment type="caution">
    <text evidence="1">The sequence shown here is derived from an EMBL/GenBank/DDBJ whole genome shotgun (WGS) entry which is preliminary data.</text>
</comment>
<keyword evidence="2" id="KW-1185">Reference proteome</keyword>
<gene>
    <name evidence="1" type="ORF">C1H66_01485</name>
</gene>
<dbReference type="Proteomes" id="UP000235346">
    <property type="component" value="Unassembled WGS sequence"/>
</dbReference>
<name>A0A2N7TU74_9GAMM</name>
<proteinExistence type="predicted"/>
<evidence type="ECO:0000313" key="1">
    <source>
        <dbReference type="EMBL" id="PMR71737.1"/>
    </source>
</evidence>
<protein>
    <submittedName>
        <fullName evidence="1">Uncharacterized protein</fullName>
    </submittedName>
</protein>
<dbReference type="OrthoDB" id="9951671at2"/>
<dbReference type="EMBL" id="PNRE01000009">
    <property type="protein sequence ID" value="PMR71737.1"/>
    <property type="molecule type" value="Genomic_DNA"/>
</dbReference>
<organism evidence="1 2">
    <name type="scientific">Halomonas heilongjiangensis</name>
    <dbReference type="NCBI Taxonomy" id="1387883"/>
    <lineage>
        <taxon>Bacteria</taxon>
        <taxon>Pseudomonadati</taxon>
        <taxon>Pseudomonadota</taxon>
        <taxon>Gammaproteobacteria</taxon>
        <taxon>Oceanospirillales</taxon>
        <taxon>Halomonadaceae</taxon>
        <taxon>Halomonas</taxon>
    </lineage>
</organism>
<evidence type="ECO:0000313" key="2">
    <source>
        <dbReference type="Proteomes" id="UP000235346"/>
    </source>
</evidence>